<name>A0A0E2B8K0_9LEPT</name>
<proteinExistence type="predicted"/>
<accession>A0A0E2B8K0</accession>
<dbReference type="EMBL" id="AHMY02000006">
    <property type="protein sequence ID" value="EKO17693.1"/>
    <property type="molecule type" value="Genomic_DNA"/>
</dbReference>
<protein>
    <submittedName>
        <fullName evidence="1">Uncharacterized protein</fullName>
    </submittedName>
</protein>
<gene>
    <name evidence="1" type="ORF">LEP1GSC081_0021</name>
</gene>
<evidence type="ECO:0000313" key="2">
    <source>
        <dbReference type="Proteomes" id="UP000006253"/>
    </source>
</evidence>
<evidence type="ECO:0000313" key="1">
    <source>
        <dbReference type="EMBL" id="EKO17693.1"/>
    </source>
</evidence>
<dbReference type="AlphaFoldDB" id="A0A0E2B8K0"/>
<reference evidence="1 2" key="1">
    <citation type="submission" date="2012-10" db="EMBL/GenBank/DDBJ databases">
        <authorList>
            <person name="Harkins D.M."/>
            <person name="Durkin A.S."/>
            <person name="Brinkac L.M."/>
            <person name="Selengut J.D."/>
            <person name="Sanka R."/>
            <person name="DePew J."/>
            <person name="Purushe J."/>
            <person name="Peacock S.J."/>
            <person name="Thaipadungpanit J."/>
            <person name="Wuthiekanun V.W."/>
            <person name="Day N.P."/>
            <person name="Vinetz J.M."/>
            <person name="Sutton G.G."/>
            <person name="Nelson W.C."/>
            <person name="Fouts D.E."/>
        </authorList>
    </citation>
    <scope>NUCLEOTIDE SEQUENCE [LARGE SCALE GENOMIC DNA]</scope>
    <source>
        <strain evidence="1 2">H1</strain>
    </source>
</reference>
<dbReference type="Proteomes" id="UP000006253">
    <property type="component" value="Unassembled WGS sequence"/>
</dbReference>
<organism evidence="1 2">
    <name type="scientific">Leptospira kirschneri str. H1</name>
    <dbReference type="NCBI Taxonomy" id="1049966"/>
    <lineage>
        <taxon>Bacteria</taxon>
        <taxon>Pseudomonadati</taxon>
        <taxon>Spirochaetota</taxon>
        <taxon>Spirochaetia</taxon>
        <taxon>Leptospirales</taxon>
        <taxon>Leptospiraceae</taxon>
        <taxon>Leptospira</taxon>
    </lineage>
</organism>
<sequence>MVCSRRNQETVKDSLLNTTCTHEKNYHEFVSEIRIYNFL</sequence>
<comment type="caution">
    <text evidence="1">The sequence shown here is derived from an EMBL/GenBank/DDBJ whole genome shotgun (WGS) entry which is preliminary data.</text>
</comment>